<dbReference type="PANTHER" id="PTHR47994">
    <property type="entry name" value="F14D16.11-RELATED"/>
    <property type="match status" value="1"/>
</dbReference>
<evidence type="ECO:0000313" key="9">
    <source>
        <dbReference type="Proteomes" id="UP000516437"/>
    </source>
</evidence>
<dbReference type="CDD" id="cd00167">
    <property type="entry name" value="SANT"/>
    <property type="match status" value="2"/>
</dbReference>
<name>A0A6A1W9J1_9ROSI</name>
<evidence type="ECO:0000259" key="7">
    <source>
        <dbReference type="PROSITE" id="PS51294"/>
    </source>
</evidence>
<dbReference type="SUPFAM" id="SSF46689">
    <property type="entry name" value="Homeodomain-like"/>
    <property type="match status" value="1"/>
</dbReference>
<dbReference type="PANTHER" id="PTHR47994:SF5">
    <property type="entry name" value="F14D16.11-RELATED"/>
    <property type="match status" value="1"/>
</dbReference>
<feature type="domain" description="HTH myb-type" evidence="7">
    <location>
        <begin position="66"/>
        <end position="116"/>
    </location>
</feature>
<dbReference type="PROSITE" id="PS51294">
    <property type="entry name" value="HTH_MYB"/>
    <property type="match status" value="2"/>
</dbReference>
<dbReference type="FunFam" id="1.10.10.60:FF:000349">
    <property type="entry name" value="Transcription factor MYB39"/>
    <property type="match status" value="1"/>
</dbReference>
<evidence type="ECO:0000313" key="8">
    <source>
        <dbReference type="EMBL" id="KAB1221875.1"/>
    </source>
</evidence>
<dbReference type="Gene3D" id="1.10.10.60">
    <property type="entry name" value="Homeodomain-like"/>
    <property type="match status" value="2"/>
</dbReference>
<dbReference type="InterPro" id="IPR001005">
    <property type="entry name" value="SANT/Myb"/>
</dbReference>
<reference evidence="8 9" key="1">
    <citation type="journal article" date="2019" name="Plant Biotechnol. J.">
        <title>The red bayberry genome and genetic basis of sex determination.</title>
        <authorList>
            <person name="Jia H.M."/>
            <person name="Jia H.J."/>
            <person name="Cai Q.L."/>
            <person name="Wang Y."/>
            <person name="Zhao H.B."/>
            <person name="Yang W.F."/>
            <person name="Wang G.Y."/>
            <person name="Li Y.H."/>
            <person name="Zhan D.L."/>
            <person name="Shen Y.T."/>
            <person name="Niu Q.F."/>
            <person name="Chang L."/>
            <person name="Qiu J."/>
            <person name="Zhao L."/>
            <person name="Xie H.B."/>
            <person name="Fu W.Y."/>
            <person name="Jin J."/>
            <person name="Li X.W."/>
            <person name="Jiao Y."/>
            <person name="Zhou C.C."/>
            <person name="Tu T."/>
            <person name="Chai C.Y."/>
            <person name="Gao J.L."/>
            <person name="Fan L.J."/>
            <person name="van de Weg E."/>
            <person name="Wang J.Y."/>
            <person name="Gao Z.S."/>
        </authorList>
    </citation>
    <scope>NUCLEOTIDE SEQUENCE [LARGE SCALE GENOMIC DNA]</scope>
    <source>
        <tissue evidence="8">Leaves</tissue>
    </source>
</reference>
<dbReference type="FunFam" id="1.10.10.60:FF:000001">
    <property type="entry name" value="MYB-related transcription factor"/>
    <property type="match status" value="1"/>
</dbReference>
<keyword evidence="9" id="KW-1185">Reference proteome</keyword>
<dbReference type="OrthoDB" id="2143914at2759"/>
<comment type="subcellular location">
    <subcellularLocation>
        <location evidence="1">Nucleus</location>
    </subcellularLocation>
</comment>
<dbReference type="InterPro" id="IPR017930">
    <property type="entry name" value="Myb_dom"/>
</dbReference>
<feature type="domain" description="Myb-like" evidence="6">
    <location>
        <begin position="9"/>
        <end position="61"/>
    </location>
</feature>
<dbReference type="GO" id="GO:0003677">
    <property type="term" value="F:DNA binding"/>
    <property type="evidence" value="ECO:0007669"/>
    <property type="project" value="UniProtKB-KW"/>
</dbReference>
<dbReference type="Proteomes" id="UP000516437">
    <property type="component" value="Chromosome 2"/>
</dbReference>
<evidence type="ECO:0000259" key="6">
    <source>
        <dbReference type="PROSITE" id="PS50090"/>
    </source>
</evidence>
<evidence type="ECO:0000256" key="4">
    <source>
        <dbReference type="ARBA" id="ARBA00023242"/>
    </source>
</evidence>
<dbReference type="Pfam" id="PF00249">
    <property type="entry name" value="Myb_DNA-binding"/>
    <property type="match status" value="2"/>
</dbReference>
<evidence type="ECO:0000256" key="3">
    <source>
        <dbReference type="ARBA" id="ARBA00023125"/>
    </source>
</evidence>
<dbReference type="PROSITE" id="PS50090">
    <property type="entry name" value="MYB_LIKE"/>
    <property type="match status" value="2"/>
</dbReference>
<dbReference type="GO" id="GO:0005634">
    <property type="term" value="C:nucleus"/>
    <property type="evidence" value="ECO:0007669"/>
    <property type="project" value="UniProtKB-SubCell"/>
</dbReference>
<evidence type="ECO:0000256" key="2">
    <source>
        <dbReference type="ARBA" id="ARBA00022737"/>
    </source>
</evidence>
<sequence>MGRAPCCDKNGLKKGPWTPEEDQKLVDYIQKHGYGNWRTLPKNAGLQRCGKSCRLRWTNYLRPDIKRGRFSFEEEETIIQLHSILGNKWSAIAARLPGRTDNEIKNYWNTHIRKRLLRMGIDPVTHSPRLDLLDLSSILSSSFYNSSQMNMARFLGVQPWVNPELLRLATSLVSSQSENENILLQNLQENQLYNPEIQNQIAQLVQTDELQGPVQELPSCTALSTSCVSCPSEAQVVKSNVEQFPSNFTDFSSSNSQLTHEWQSSGLPSNFTEDYVPLPGYSYYGSDQQTLMDPSSETSTFLSNNSNQNFSFASVFSTPSSSPTPLNSNSTHINSGTEDERDSYCSNMLKFEITDILDVNGLIM</sequence>
<feature type="compositionally biased region" description="Low complexity" evidence="5">
    <location>
        <begin position="319"/>
        <end position="331"/>
    </location>
</feature>
<evidence type="ECO:0000256" key="1">
    <source>
        <dbReference type="ARBA" id="ARBA00004123"/>
    </source>
</evidence>
<dbReference type="SMART" id="SM00717">
    <property type="entry name" value="SANT"/>
    <property type="match status" value="2"/>
</dbReference>
<organism evidence="8 9">
    <name type="scientific">Morella rubra</name>
    <name type="common">Chinese bayberry</name>
    <dbReference type="NCBI Taxonomy" id="262757"/>
    <lineage>
        <taxon>Eukaryota</taxon>
        <taxon>Viridiplantae</taxon>
        <taxon>Streptophyta</taxon>
        <taxon>Embryophyta</taxon>
        <taxon>Tracheophyta</taxon>
        <taxon>Spermatophyta</taxon>
        <taxon>Magnoliopsida</taxon>
        <taxon>eudicotyledons</taxon>
        <taxon>Gunneridae</taxon>
        <taxon>Pentapetalae</taxon>
        <taxon>rosids</taxon>
        <taxon>fabids</taxon>
        <taxon>Fagales</taxon>
        <taxon>Myricaceae</taxon>
        <taxon>Morella</taxon>
    </lineage>
</organism>
<keyword evidence="4" id="KW-0539">Nucleus</keyword>
<feature type="domain" description="Myb-like" evidence="6">
    <location>
        <begin position="62"/>
        <end position="112"/>
    </location>
</feature>
<evidence type="ECO:0000256" key="5">
    <source>
        <dbReference type="SAM" id="MobiDB-lite"/>
    </source>
</evidence>
<feature type="domain" description="HTH myb-type" evidence="7">
    <location>
        <begin position="9"/>
        <end position="65"/>
    </location>
</feature>
<proteinExistence type="predicted"/>
<dbReference type="EMBL" id="RXIC02000020">
    <property type="protein sequence ID" value="KAB1221875.1"/>
    <property type="molecule type" value="Genomic_DNA"/>
</dbReference>
<dbReference type="AlphaFoldDB" id="A0A6A1W9J1"/>
<keyword evidence="3" id="KW-0238">DNA-binding</keyword>
<comment type="caution">
    <text evidence="8">The sequence shown here is derived from an EMBL/GenBank/DDBJ whole genome shotgun (WGS) entry which is preliminary data.</text>
</comment>
<keyword evidence="2" id="KW-0677">Repeat</keyword>
<dbReference type="InterPro" id="IPR015495">
    <property type="entry name" value="Myb_TF_plants"/>
</dbReference>
<protein>
    <submittedName>
        <fullName evidence="8">Transcription factor MYB39</fullName>
    </submittedName>
</protein>
<accession>A0A6A1W9J1</accession>
<gene>
    <name evidence="8" type="ORF">CJ030_MR2G006874</name>
</gene>
<dbReference type="InterPro" id="IPR009057">
    <property type="entry name" value="Homeodomain-like_sf"/>
</dbReference>
<feature type="region of interest" description="Disordered" evidence="5">
    <location>
        <begin position="319"/>
        <end position="339"/>
    </location>
</feature>